<dbReference type="PANTHER" id="PTHR13621:SF2">
    <property type="entry name" value="PROLINE-RICH PROTEIN PRCC"/>
    <property type="match status" value="1"/>
</dbReference>
<evidence type="ECO:0000313" key="2">
    <source>
        <dbReference type="EMBL" id="KAK4601968.1"/>
    </source>
</evidence>
<organism evidence="2 3">
    <name type="scientific">Quercus rubra</name>
    <name type="common">Northern red oak</name>
    <name type="synonym">Quercus borealis</name>
    <dbReference type="NCBI Taxonomy" id="3512"/>
    <lineage>
        <taxon>Eukaryota</taxon>
        <taxon>Viridiplantae</taxon>
        <taxon>Streptophyta</taxon>
        <taxon>Embryophyta</taxon>
        <taxon>Tracheophyta</taxon>
        <taxon>Spermatophyta</taxon>
        <taxon>Magnoliopsida</taxon>
        <taxon>eudicotyledons</taxon>
        <taxon>Gunneridae</taxon>
        <taxon>Pentapetalae</taxon>
        <taxon>rosids</taxon>
        <taxon>fabids</taxon>
        <taxon>Fagales</taxon>
        <taxon>Fagaceae</taxon>
        <taxon>Quercus</taxon>
    </lineage>
</organism>
<evidence type="ECO:0000313" key="3">
    <source>
        <dbReference type="Proteomes" id="UP001324115"/>
    </source>
</evidence>
<keyword evidence="3" id="KW-1185">Reference proteome</keyword>
<evidence type="ECO:0000256" key="1">
    <source>
        <dbReference type="SAM" id="MobiDB-lite"/>
    </source>
</evidence>
<dbReference type="EMBL" id="JAXUIC010000002">
    <property type="protein sequence ID" value="KAK4601968.1"/>
    <property type="molecule type" value="Genomic_DNA"/>
</dbReference>
<gene>
    <name evidence="2" type="ORF">RGQ29_011168</name>
</gene>
<comment type="caution">
    <text evidence="2">The sequence shown here is derived from an EMBL/GenBank/DDBJ whole genome shotgun (WGS) entry which is preliminary data.</text>
</comment>
<protein>
    <recommendedName>
        <fullName evidence="4">Proline-rich protein PRCC</fullName>
    </recommendedName>
</protein>
<feature type="compositionally biased region" description="Basic and acidic residues" evidence="1">
    <location>
        <begin position="93"/>
        <end position="103"/>
    </location>
</feature>
<sequence length="302" mass="33810">MDSLLASYASSEEEEEEEEEESKSSPFLSLPKPKSSSLFLSLPQPKSKSLNPNPNPNPNPNHHQHQPKRVVQFRPPIKSTHHEDDDEDDKDEEKERNRRKESESLAAAQAPSVKSFLSSIPAPKNSMTLGVLSSRRSTIEAPQPPAESCYANYELGSHHNLNVNVNMDDQSQYVSSGGESLSYDAIYGSNWGDTVSGSSQSAVVTVLGKRGRKEIPTEEIVEIKQDELMKNRPREDQVKLTGIAFGPSYQPVSTKGKPTKLHKRKHQIGSLFYDMKQKEMELSERRAKGFLTKAETQAKYGW</sequence>
<dbReference type="PANTHER" id="PTHR13621">
    <property type="entry name" value="PROLINE-RICH PROTEIN PRCC"/>
    <property type="match status" value="1"/>
</dbReference>
<dbReference type="AlphaFoldDB" id="A0AAN7FX33"/>
<dbReference type="GO" id="GO:0005634">
    <property type="term" value="C:nucleus"/>
    <property type="evidence" value="ECO:0007669"/>
    <property type="project" value="TreeGrafter"/>
</dbReference>
<proteinExistence type="predicted"/>
<reference evidence="2 3" key="1">
    <citation type="journal article" date="2023" name="G3 (Bethesda)">
        <title>A haplotype-resolved chromosome-scale genome for Quercus rubra L. provides insights into the genetics of adaptive traits for red oak species.</title>
        <authorList>
            <person name="Kapoor B."/>
            <person name="Jenkins J."/>
            <person name="Schmutz J."/>
            <person name="Zhebentyayeva T."/>
            <person name="Kuelheim C."/>
            <person name="Coggeshall M."/>
            <person name="Heim C."/>
            <person name="Lasky J.R."/>
            <person name="Leites L."/>
            <person name="Islam-Faridi N."/>
            <person name="Romero-Severson J."/>
            <person name="DeLeo V.L."/>
            <person name="Lucas S.M."/>
            <person name="Lazic D."/>
            <person name="Gailing O."/>
            <person name="Carlson J."/>
            <person name="Staton M."/>
        </authorList>
    </citation>
    <scope>NUCLEOTIDE SEQUENCE [LARGE SCALE GENOMIC DNA]</scope>
    <source>
        <strain evidence="2">Pseudo-F2</strain>
    </source>
</reference>
<dbReference type="Proteomes" id="UP001324115">
    <property type="component" value="Unassembled WGS sequence"/>
</dbReference>
<name>A0AAN7FX33_QUERU</name>
<feature type="region of interest" description="Disordered" evidence="1">
    <location>
        <begin position="1"/>
        <end position="125"/>
    </location>
</feature>
<dbReference type="InterPro" id="IPR018800">
    <property type="entry name" value="PRCC"/>
</dbReference>
<dbReference type="Pfam" id="PF10253">
    <property type="entry name" value="PRCC"/>
    <property type="match status" value="1"/>
</dbReference>
<accession>A0AAN7FX33</accession>
<evidence type="ECO:0008006" key="4">
    <source>
        <dbReference type="Google" id="ProtNLM"/>
    </source>
</evidence>
<feature type="compositionally biased region" description="Low complexity" evidence="1">
    <location>
        <begin position="1"/>
        <end position="10"/>
    </location>
</feature>
<feature type="compositionally biased region" description="Acidic residues" evidence="1">
    <location>
        <begin position="11"/>
        <end position="21"/>
    </location>
</feature>
<feature type="compositionally biased region" description="Low complexity" evidence="1">
    <location>
        <begin position="24"/>
        <end position="52"/>
    </location>
</feature>